<comment type="caution">
    <text evidence="3">The sequence shown here is derived from an EMBL/GenBank/DDBJ whole genome shotgun (WGS) entry which is preliminary data.</text>
</comment>
<gene>
    <name evidence="3" type="ORF">HYY20_08420</name>
</gene>
<dbReference type="AlphaFoldDB" id="A0A932CPR7"/>
<dbReference type="InterPro" id="IPR001296">
    <property type="entry name" value="Glyco_trans_1"/>
</dbReference>
<evidence type="ECO:0000313" key="4">
    <source>
        <dbReference type="Proteomes" id="UP000769766"/>
    </source>
</evidence>
<dbReference type="PANTHER" id="PTHR12526:SF636">
    <property type="entry name" value="BLL3647 PROTEIN"/>
    <property type="match status" value="1"/>
</dbReference>
<sequence>MRVLHLFSDWRWTGPAEPVVTLCQRLQERGWEISLACRKPPHPHPQNLEEKALARGLRVTTQFHLNRYFAPWENLSDLRRLPRYLEAQGIDLLHVHLSHDHFLGAMAVARCRRPVALIRTNHKGVPLPHPRWNRTVLARFTRHLVVLSREAQVSDRLSFGLPAERVSLVYGAIDTERFAPRERNPEFARSLGLNGKGPVLGIVARMQRRRRFPQFLEAVDRARPRLPGLQVLIVGRGTHADEVQEKARELGLGETVLFPGYRDGDYLQVLACLDAKAYLVPGSDGSCRAVMEAMAMGIPVVAARRGVLPELVEDGINGLIIDPDTPESLAEGMVRIFQDEDRRRAMGAAARQRMITHFSLARQVEQVEQIYRALLGDREQGTGNRGQGIGNRG</sequence>
<evidence type="ECO:0000313" key="3">
    <source>
        <dbReference type="EMBL" id="MBI2876891.1"/>
    </source>
</evidence>
<organism evidence="3 4">
    <name type="scientific">Tectimicrobiota bacterium</name>
    <dbReference type="NCBI Taxonomy" id="2528274"/>
    <lineage>
        <taxon>Bacteria</taxon>
        <taxon>Pseudomonadati</taxon>
        <taxon>Nitrospinota/Tectimicrobiota group</taxon>
        <taxon>Candidatus Tectimicrobiota</taxon>
    </lineage>
</organism>
<dbReference type="SUPFAM" id="SSF53756">
    <property type="entry name" value="UDP-Glycosyltransferase/glycogen phosphorylase"/>
    <property type="match status" value="1"/>
</dbReference>
<dbReference type="CDD" id="cd03801">
    <property type="entry name" value="GT4_PimA-like"/>
    <property type="match status" value="1"/>
</dbReference>
<reference evidence="3" key="1">
    <citation type="submission" date="2020-07" db="EMBL/GenBank/DDBJ databases">
        <title>Huge and variable diversity of episymbiotic CPR bacteria and DPANN archaea in groundwater ecosystems.</title>
        <authorList>
            <person name="He C.Y."/>
            <person name="Keren R."/>
            <person name="Whittaker M."/>
            <person name="Farag I.F."/>
            <person name="Doudna J."/>
            <person name="Cate J.H.D."/>
            <person name="Banfield J.F."/>
        </authorList>
    </citation>
    <scope>NUCLEOTIDE SEQUENCE</scope>
    <source>
        <strain evidence="3">NC_groundwater_672_Ag_B-0.1um_62_36</strain>
    </source>
</reference>
<protein>
    <submittedName>
        <fullName evidence="3">Glycosyltransferase family 4 protein</fullName>
    </submittedName>
</protein>
<dbReference type="InterPro" id="IPR028098">
    <property type="entry name" value="Glyco_trans_4-like_N"/>
</dbReference>
<feature type="domain" description="Glycosyltransferase subfamily 4-like N-terminal" evidence="2">
    <location>
        <begin position="19"/>
        <end position="177"/>
    </location>
</feature>
<name>A0A932CPR7_UNCTE</name>
<dbReference type="Gene3D" id="3.40.50.2000">
    <property type="entry name" value="Glycogen Phosphorylase B"/>
    <property type="match status" value="2"/>
</dbReference>
<dbReference type="EMBL" id="JACPRF010000253">
    <property type="protein sequence ID" value="MBI2876891.1"/>
    <property type="molecule type" value="Genomic_DNA"/>
</dbReference>
<evidence type="ECO:0000259" key="1">
    <source>
        <dbReference type="Pfam" id="PF00534"/>
    </source>
</evidence>
<accession>A0A932CPR7</accession>
<dbReference type="Pfam" id="PF13439">
    <property type="entry name" value="Glyco_transf_4"/>
    <property type="match status" value="1"/>
</dbReference>
<feature type="domain" description="Glycosyl transferase family 1" evidence="1">
    <location>
        <begin position="186"/>
        <end position="353"/>
    </location>
</feature>
<dbReference type="Pfam" id="PF00534">
    <property type="entry name" value="Glycos_transf_1"/>
    <property type="match status" value="1"/>
</dbReference>
<proteinExistence type="predicted"/>
<dbReference type="Proteomes" id="UP000769766">
    <property type="component" value="Unassembled WGS sequence"/>
</dbReference>
<dbReference type="GO" id="GO:0016757">
    <property type="term" value="F:glycosyltransferase activity"/>
    <property type="evidence" value="ECO:0007669"/>
    <property type="project" value="InterPro"/>
</dbReference>
<evidence type="ECO:0000259" key="2">
    <source>
        <dbReference type="Pfam" id="PF13439"/>
    </source>
</evidence>
<dbReference type="PANTHER" id="PTHR12526">
    <property type="entry name" value="GLYCOSYLTRANSFERASE"/>
    <property type="match status" value="1"/>
</dbReference>